<dbReference type="EMBL" id="JARBHB010000003">
    <property type="protein sequence ID" value="KAJ8888860.1"/>
    <property type="molecule type" value="Genomic_DNA"/>
</dbReference>
<reference evidence="1 2" key="1">
    <citation type="submission" date="2023-02" db="EMBL/GenBank/DDBJ databases">
        <title>LHISI_Scaffold_Assembly.</title>
        <authorList>
            <person name="Stuart O.P."/>
            <person name="Cleave R."/>
            <person name="Magrath M.J.L."/>
            <person name="Mikheyev A.S."/>
        </authorList>
    </citation>
    <scope>NUCLEOTIDE SEQUENCE [LARGE SCALE GENOMIC DNA]</scope>
    <source>
        <strain evidence="1">Daus_M_001</strain>
        <tissue evidence="1">Leg muscle</tissue>
    </source>
</reference>
<name>A0ABQ9HWZ0_9NEOP</name>
<gene>
    <name evidence="1" type="ORF">PR048_008354</name>
</gene>
<evidence type="ECO:0000313" key="1">
    <source>
        <dbReference type="EMBL" id="KAJ8888860.1"/>
    </source>
</evidence>
<accession>A0ABQ9HWZ0</accession>
<sequence length="203" mass="23035">MKDFLLTLHASTGCDTVLSPYRKGKIAPFIKVHTDKHLRKMLCVFNNPQASADVVADAGKAFFISTRCMDQKIMETQAAYVYVKTIAKQPVHARFNLAILSPAYTATRDHSLRVIHQVQEWCGVKMDPLYWGWKIVNGCLRPIPSSKNAPPQDILQFVFCSCTNDCERSCECHRISLKYSTKYMYCAGHGCSNRDVEDDEDMD</sequence>
<proteinExistence type="predicted"/>
<organism evidence="1 2">
    <name type="scientific">Dryococelus australis</name>
    <dbReference type="NCBI Taxonomy" id="614101"/>
    <lineage>
        <taxon>Eukaryota</taxon>
        <taxon>Metazoa</taxon>
        <taxon>Ecdysozoa</taxon>
        <taxon>Arthropoda</taxon>
        <taxon>Hexapoda</taxon>
        <taxon>Insecta</taxon>
        <taxon>Pterygota</taxon>
        <taxon>Neoptera</taxon>
        <taxon>Polyneoptera</taxon>
        <taxon>Phasmatodea</taxon>
        <taxon>Verophasmatodea</taxon>
        <taxon>Anareolatae</taxon>
        <taxon>Phasmatidae</taxon>
        <taxon>Eurycanthinae</taxon>
        <taxon>Dryococelus</taxon>
    </lineage>
</organism>
<evidence type="ECO:0000313" key="2">
    <source>
        <dbReference type="Proteomes" id="UP001159363"/>
    </source>
</evidence>
<comment type="caution">
    <text evidence="1">The sequence shown here is derived from an EMBL/GenBank/DDBJ whole genome shotgun (WGS) entry which is preliminary data.</text>
</comment>
<protein>
    <submittedName>
        <fullName evidence="1">Uncharacterized protein</fullName>
    </submittedName>
</protein>
<keyword evidence="2" id="KW-1185">Reference proteome</keyword>
<dbReference type="Proteomes" id="UP001159363">
    <property type="component" value="Chromosome 3"/>
</dbReference>